<dbReference type="InterPro" id="IPR011545">
    <property type="entry name" value="DEAD/DEAH_box_helicase_dom"/>
</dbReference>
<dbReference type="AlphaFoldDB" id="A0AAD1Z2S8"/>
<evidence type="ECO:0000256" key="1">
    <source>
        <dbReference type="ARBA" id="ARBA00022741"/>
    </source>
</evidence>
<dbReference type="InterPro" id="IPR050079">
    <property type="entry name" value="DEAD_box_RNA_helicase"/>
</dbReference>
<organism evidence="7 8">
    <name type="scientific">Fraxinus pennsylvanica</name>
    <dbReference type="NCBI Taxonomy" id="56036"/>
    <lineage>
        <taxon>Eukaryota</taxon>
        <taxon>Viridiplantae</taxon>
        <taxon>Streptophyta</taxon>
        <taxon>Embryophyta</taxon>
        <taxon>Tracheophyta</taxon>
        <taxon>Spermatophyta</taxon>
        <taxon>Magnoliopsida</taxon>
        <taxon>eudicotyledons</taxon>
        <taxon>Gunneridae</taxon>
        <taxon>Pentapetalae</taxon>
        <taxon>asterids</taxon>
        <taxon>lamiids</taxon>
        <taxon>Lamiales</taxon>
        <taxon>Oleaceae</taxon>
        <taxon>Oleeae</taxon>
        <taxon>Fraxinus</taxon>
    </lineage>
</organism>
<feature type="domain" description="DEAD/DEAH-box helicase" evidence="6">
    <location>
        <begin position="92"/>
        <end position="154"/>
    </location>
</feature>
<dbReference type="PANTHER" id="PTHR47959">
    <property type="entry name" value="ATP-DEPENDENT RNA HELICASE RHLE-RELATED"/>
    <property type="match status" value="1"/>
</dbReference>
<dbReference type="Gene3D" id="3.40.50.300">
    <property type="entry name" value="P-loop containing nucleotide triphosphate hydrolases"/>
    <property type="match status" value="1"/>
</dbReference>
<evidence type="ECO:0000313" key="8">
    <source>
        <dbReference type="Proteomes" id="UP000834106"/>
    </source>
</evidence>
<dbReference type="GO" id="GO:0005524">
    <property type="term" value="F:ATP binding"/>
    <property type="evidence" value="ECO:0007669"/>
    <property type="project" value="UniProtKB-KW"/>
</dbReference>
<evidence type="ECO:0000259" key="6">
    <source>
        <dbReference type="Pfam" id="PF00270"/>
    </source>
</evidence>
<evidence type="ECO:0000256" key="2">
    <source>
        <dbReference type="ARBA" id="ARBA00022801"/>
    </source>
</evidence>
<dbReference type="GO" id="GO:0003676">
    <property type="term" value="F:nucleic acid binding"/>
    <property type="evidence" value="ECO:0007669"/>
    <property type="project" value="InterPro"/>
</dbReference>
<accession>A0AAD1Z2S8</accession>
<dbReference type="GO" id="GO:0016787">
    <property type="term" value="F:hydrolase activity"/>
    <property type="evidence" value="ECO:0007669"/>
    <property type="project" value="UniProtKB-KW"/>
</dbReference>
<dbReference type="GO" id="GO:0003724">
    <property type="term" value="F:RNA helicase activity"/>
    <property type="evidence" value="ECO:0007669"/>
    <property type="project" value="TreeGrafter"/>
</dbReference>
<evidence type="ECO:0000256" key="3">
    <source>
        <dbReference type="ARBA" id="ARBA00022806"/>
    </source>
</evidence>
<name>A0AAD1Z2S8_9LAMI</name>
<dbReference type="SUPFAM" id="SSF52540">
    <property type="entry name" value="P-loop containing nucleoside triphosphate hydrolases"/>
    <property type="match status" value="1"/>
</dbReference>
<feature type="region of interest" description="Disordered" evidence="5">
    <location>
        <begin position="1"/>
        <end position="53"/>
    </location>
</feature>
<keyword evidence="2" id="KW-0378">Hydrolase</keyword>
<dbReference type="InterPro" id="IPR027417">
    <property type="entry name" value="P-loop_NTPase"/>
</dbReference>
<feature type="compositionally biased region" description="Polar residues" evidence="5">
    <location>
        <begin position="1"/>
        <end position="13"/>
    </location>
</feature>
<evidence type="ECO:0000256" key="5">
    <source>
        <dbReference type="SAM" id="MobiDB-lite"/>
    </source>
</evidence>
<gene>
    <name evidence="7" type="ORF">FPE_LOCUS9195</name>
</gene>
<dbReference type="PANTHER" id="PTHR47959:SF1">
    <property type="entry name" value="ATP-DEPENDENT RNA HELICASE DBPA"/>
    <property type="match status" value="1"/>
</dbReference>
<evidence type="ECO:0000256" key="4">
    <source>
        <dbReference type="ARBA" id="ARBA00022840"/>
    </source>
</evidence>
<sequence>MDSETNPASTTSIHEIDNHSTRLPFPEPQEQESELSRNIINDHPLARRSSRTRKTPDYLEDYVSAATADRSGNDATPSSQKKVFRGRLSVVCIPSILLGTDVAVAAETGSGKTHGHLIPLINKLCGTSDVPESELGDHKLKKHRQLSLVLCPNAMLLGRTARAGQPGLVTSLYTEANRDVVSAVRQAEKLGLTMVSVNAVMLHPFSWQLQHDGGVYRGELSFMNLVYKAPTI</sequence>
<dbReference type="Pfam" id="PF00270">
    <property type="entry name" value="DEAD"/>
    <property type="match status" value="1"/>
</dbReference>
<keyword evidence="3" id="KW-0347">Helicase</keyword>
<keyword evidence="1" id="KW-0547">Nucleotide-binding</keyword>
<evidence type="ECO:0000313" key="7">
    <source>
        <dbReference type="EMBL" id="CAI9761765.1"/>
    </source>
</evidence>
<dbReference type="EMBL" id="OU503040">
    <property type="protein sequence ID" value="CAI9761765.1"/>
    <property type="molecule type" value="Genomic_DNA"/>
</dbReference>
<keyword evidence="4" id="KW-0067">ATP-binding</keyword>
<protein>
    <recommendedName>
        <fullName evidence="6">DEAD/DEAH-box helicase domain-containing protein</fullName>
    </recommendedName>
</protein>
<reference evidence="7" key="1">
    <citation type="submission" date="2023-05" db="EMBL/GenBank/DDBJ databases">
        <authorList>
            <person name="Huff M."/>
        </authorList>
    </citation>
    <scope>NUCLEOTIDE SEQUENCE</scope>
</reference>
<keyword evidence="8" id="KW-1185">Reference proteome</keyword>
<proteinExistence type="predicted"/>
<dbReference type="GO" id="GO:0005829">
    <property type="term" value="C:cytosol"/>
    <property type="evidence" value="ECO:0007669"/>
    <property type="project" value="TreeGrafter"/>
</dbReference>
<dbReference type="Proteomes" id="UP000834106">
    <property type="component" value="Chromosome 5"/>
</dbReference>